<keyword evidence="2" id="KW-0067">ATP-binding</keyword>
<name>A0A6A3CG11_HIBSY</name>
<dbReference type="Pfam" id="PF00012">
    <property type="entry name" value="HSP70"/>
    <property type="match status" value="2"/>
</dbReference>
<dbReference type="EMBL" id="VEPZ02000279">
    <property type="protein sequence ID" value="KAE8728143.1"/>
    <property type="molecule type" value="Genomic_DNA"/>
</dbReference>
<dbReference type="AlphaFoldDB" id="A0A6A3CG11"/>
<dbReference type="InterPro" id="IPR029047">
    <property type="entry name" value="HSP70_peptide-bd_sf"/>
</dbReference>
<reference evidence="3" key="1">
    <citation type="submission" date="2019-09" db="EMBL/GenBank/DDBJ databases">
        <title>Draft genome information of white flower Hibiscus syriacus.</title>
        <authorList>
            <person name="Kim Y.-M."/>
        </authorList>
    </citation>
    <scope>NUCLEOTIDE SEQUENCE [LARGE SCALE GENOMIC DNA]</scope>
    <source>
        <strain evidence="3">YM2019G1</strain>
    </source>
</reference>
<gene>
    <name evidence="3" type="ORF">F3Y22_tig00004779pilonHSYRG00158</name>
</gene>
<dbReference type="InterPro" id="IPR043129">
    <property type="entry name" value="ATPase_NBD"/>
</dbReference>
<dbReference type="Proteomes" id="UP000436088">
    <property type="component" value="Unassembled WGS sequence"/>
</dbReference>
<accession>A0A6A3CG11</accession>
<comment type="caution">
    <text evidence="3">The sequence shown here is derived from an EMBL/GenBank/DDBJ whole genome shotgun (WGS) entry which is preliminary data.</text>
</comment>
<dbReference type="SUPFAM" id="SSF53067">
    <property type="entry name" value="Actin-like ATPase domain"/>
    <property type="match status" value="1"/>
</dbReference>
<dbReference type="SUPFAM" id="SSF100920">
    <property type="entry name" value="Heat shock protein 70kD (HSP70), peptide-binding domain"/>
    <property type="match status" value="1"/>
</dbReference>
<keyword evidence="4" id="KW-1185">Reference proteome</keyword>
<protein>
    <submittedName>
        <fullName evidence="3">Primary amine oxidase-like</fullName>
    </submittedName>
</protein>
<evidence type="ECO:0000313" key="4">
    <source>
        <dbReference type="Proteomes" id="UP000436088"/>
    </source>
</evidence>
<evidence type="ECO:0000256" key="1">
    <source>
        <dbReference type="ARBA" id="ARBA00022741"/>
    </source>
</evidence>
<dbReference type="Gene3D" id="2.60.34.10">
    <property type="entry name" value="Substrate Binding Domain Of DNAk, Chain A, domain 1"/>
    <property type="match status" value="1"/>
</dbReference>
<evidence type="ECO:0000256" key="2">
    <source>
        <dbReference type="ARBA" id="ARBA00022840"/>
    </source>
</evidence>
<dbReference type="GO" id="GO:0140662">
    <property type="term" value="F:ATP-dependent protein folding chaperone"/>
    <property type="evidence" value="ECO:0007669"/>
    <property type="project" value="InterPro"/>
</dbReference>
<organism evidence="3 4">
    <name type="scientific">Hibiscus syriacus</name>
    <name type="common">Rose of Sharon</name>
    <dbReference type="NCBI Taxonomy" id="106335"/>
    <lineage>
        <taxon>Eukaryota</taxon>
        <taxon>Viridiplantae</taxon>
        <taxon>Streptophyta</taxon>
        <taxon>Embryophyta</taxon>
        <taxon>Tracheophyta</taxon>
        <taxon>Spermatophyta</taxon>
        <taxon>Magnoliopsida</taxon>
        <taxon>eudicotyledons</taxon>
        <taxon>Gunneridae</taxon>
        <taxon>Pentapetalae</taxon>
        <taxon>rosids</taxon>
        <taxon>malvids</taxon>
        <taxon>Malvales</taxon>
        <taxon>Malvaceae</taxon>
        <taxon>Malvoideae</taxon>
        <taxon>Hibiscus</taxon>
    </lineage>
</organism>
<proteinExistence type="predicted"/>
<keyword evidence="1" id="KW-0547">Nucleotide-binding</keyword>
<dbReference type="PANTHER" id="PTHR19375">
    <property type="entry name" value="HEAT SHOCK PROTEIN 70KDA"/>
    <property type="match status" value="1"/>
</dbReference>
<sequence length="400" mass="45597">MKRKYISSVCEKAYMNDFGIDIGTSQCSVAYWNISVVEILRNGRDEKLMPSFVTFKDKIPSCGVRNTLSLEQEMLSGSSVFNMKRFIGRVNTDHVFQASKSLPFLVQSLDIGVPPLIAVSAKHIWRYNTPDEVLAVFLIELRVVDEAQLLRPVRNVVLHHRRTFADKSLSRKCNRRHFLQNMMRYILPNYADLFLRRENKDIESMGLLRVATQDAINKLSFEESVELEVELVNGTRVHEMFSLGEFEALSEAVRSSNILKLRNLVKNICRKELYKGMKSLDAAVSGATLDGAVNTSMSDPFGNLDLRIFQVTPLGIGIRANGNSFVPIIHRNNLMPTFQDRDFTTAHDNQTEALIAVYEGEADKAEDHHLLGYFKIQVFLQHLKELWRSMSALISMKQMT</sequence>
<dbReference type="GO" id="GO:0005524">
    <property type="term" value="F:ATP binding"/>
    <property type="evidence" value="ECO:0007669"/>
    <property type="project" value="UniProtKB-KW"/>
</dbReference>
<dbReference type="Gene3D" id="3.30.420.40">
    <property type="match status" value="1"/>
</dbReference>
<evidence type="ECO:0000313" key="3">
    <source>
        <dbReference type="EMBL" id="KAE8728143.1"/>
    </source>
</evidence>
<dbReference type="InterPro" id="IPR013126">
    <property type="entry name" value="Hsp_70_fam"/>
</dbReference>